<dbReference type="PROSITE" id="PS00070">
    <property type="entry name" value="ALDEHYDE_DEHYDR_CYS"/>
    <property type="match status" value="1"/>
</dbReference>
<dbReference type="CDD" id="cd07087">
    <property type="entry name" value="ALDH_F3-13-14_CALDH-like"/>
    <property type="match status" value="1"/>
</dbReference>
<dbReference type="InterPro" id="IPR016162">
    <property type="entry name" value="Ald_DH_N"/>
</dbReference>
<evidence type="ECO:0000256" key="3">
    <source>
        <dbReference type="ARBA" id="ARBA00023027"/>
    </source>
</evidence>
<dbReference type="InterPro" id="IPR015590">
    <property type="entry name" value="Aldehyde_DH_dom"/>
</dbReference>
<dbReference type="PIRSF" id="PIRSF036492">
    <property type="entry name" value="ALDH"/>
    <property type="match status" value="1"/>
</dbReference>
<dbReference type="Pfam" id="PF00171">
    <property type="entry name" value="Aldedh"/>
    <property type="match status" value="1"/>
</dbReference>
<accession>A0A6J7D9A9</accession>
<dbReference type="GO" id="GO:0006081">
    <property type="term" value="P:aldehyde metabolic process"/>
    <property type="evidence" value="ECO:0007669"/>
    <property type="project" value="InterPro"/>
</dbReference>
<evidence type="ECO:0000256" key="2">
    <source>
        <dbReference type="ARBA" id="ARBA00023002"/>
    </source>
</evidence>
<evidence type="ECO:0000313" key="5">
    <source>
        <dbReference type="EMBL" id="CAB4867377.1"/>
    </source>
</evidence>
<dbReference type="InterPro" id="IPR012394">
    <property type="entry name" value="Aldehyde_DH_NAD(P)"/>
</dbReference>
<dbReference type="GO" id="GO:0005737">
    <property type="term" value="C:cytoplasm"/>
    <property type="evidence" value="ECO:0007669"/>
    <property type="project" value="TreeGrafter"/>
</dbReference>
<feature type="domain" description="Aldehyde dehydrogenase" evidence="4">
    <location>
        <begin position="26"/>
        <end position="435"/>
    </location>
</feature>
<dbReference type="SUPFAM" id="SSF53720">
    <property type="entry name" value="ALDH-like"/>
    <property type="match status" value="1"/>
</dbReference>
<evidence type="ECO:0000256" key="1">
    <source>
        <dbReference type="ARBA" id="ARBA00009986"/>
    </source>
</evidence>
<dbReference type="FunFam" id="3.40.605.10:FF:000004">
    <property type="entry name" value="Aldehyde dehydrogenase"/>
    <property type="match status" value="1"/>
</dbReference>
<dbReference type="Gene3D" id="3.40.605.10">
    <property type="entry name" value="Aldehyde Dehydrogenase, Chain A, domain 1"/>
    <property type="match status" value="1"/>
</dbReference>
<gene>
    <name evidence="5" type="ORF">UFOPK3376_00616</name>
</gene>
<dbReference type="EMBL" id="CAFBLP010000010">
    <property type="protein sequence ID" value="CAB4867377.1"/>
    <property type="molecule type" value="Genomic_DNA"/>
</dbReference>
<dbReference type="AlphaFoldDB" id="A0A6J7D9A9"/>
<dbReference type="InterPro" id="IPR016161">
    <property type="entry name" value="Ald_DH/histidinol_DH"/>
</dbReference>
<keyword evidence="2" id="KW-0560">Oxidoreductase</keyword>
<dbReference type="InterPro" id="IPR016160">
    <property type="entry name" value="Ald_DH_CS_CYS"/>
</dbReference>
<dbReference type="PANTHER" id="PTHR43570:SF16">
    <property type="entry name" value="ALDEHYDE DEHYDROGENASE TYPE III, ISOFORM Q"/>
    <property type="match status" value="1"/>
</dbReference>
<dbReference type="PROSITE" id="PS00687">
    <property type="entry name" value="ALDEHYDE_DEHYDR_GLU"/>
    <property type="match status" value="1"/>
</dbReference>
<evidence type="ECO:0000259" key="4">
    <source>
        <dbReference type="Pfam" id="PF00171"/>
    </source>
</evidence>
<dbReference type="FunFam" id="3.40.309.10:FF:000003">
    <property type="entry name" value="Aldehyde dehydrogenase"/>
    <property type="match status" value="1"/>
</dbReference>
<sequence length="463" mass="49861">MADTVARIPSLVAALRESYDAGLIRDLEARRTQLQQLRRMLVEQEGPILDALATDLRKPPMEAYAAEIGVALSEIDHALKNLDKWCAPERVKVALTFKPGSAKIVPEPLGVVLIIAPWNYPMQLLLAPLVPALAAGNTVVLKPSEVAPATAAVMAQYIPHYLDERIVQVVTGGVEETTALLQEKFDHIFYTGNGTVGRVVMAAAAKHLTPVTLELGGKSPAIVAADADLEVAARRIAWGKFLNAGQTCVAPDYVLVDASVEDKFTSALLRAVHDFYGDDPKHSADYARIVNERHWDRLTALLDAGGFDATVCGGHGDRANRYLPPTVLAGVKPDAAVMQAEIFGPILPIIAVADVDAAIRTVNDGDKPLALYVFSGSDAVIDRVLSRTTSGGVLVNHTVLHVGVTELPFGGVGGSGMGSYHAKAGFDTFTHRKSVLRKPTKPDPSILYPPYKGWKYKLVRRFM</sequence>
<reference evidence="5" key="1">
    <citation type="submission" date="2020-05" db="EMBL/GenBank/DDBJ databases">
        <authorList>
            <person name="Chiriac C."/>
            <person name="Salcher M."/>
            <person name="Ghai R."/>
            <person name="Kavagutti S V."/>
        </authorList>
    </citation>
    <scope>NUCLEOTIDE SEQUENCE</scope>
</reference>
<proteinExistence type="inferred from homology"/>
<comment type="similarity">
    <text evidence="1">Belongs to the aldehyde dehydrogenase family.</text>
</comment>
<name>A0A6J7D9A9_9ZZZZ</name>
<dbReference type="InterPro" id="IPR016163">
    <property type="entry name" value="Ald_DH_C"/>
</dbReference>
<keyword evidence="3" id="KW-0520">NAD</keyword>
<dbReference type="PANTHER" id="PTHR43570">
    <property type="entry name" value="ALDEHYDE DEHYDROGENASE"/>
    <property type="match status" value="1"/>
</dbReference>
<dbReference type="Gene3D" id="3.40.309.10">
    <property type="entry name" value="Aldehyde Dehydrogenase, Chain A, domain 2"/>
    <property type="match status" value="1"/>
</dbReference>
<dbReference type="InterPro" id="IPR029510">
    <property type="entry name" value="Ald_DH_CS_GLU"/>
</dbReference>
<dbReference type="GO" id="GO:0004029">
    <property type="term" value="F:aldehyde dehydrogenase (NAD+) activity"/>
    <property type="evidence" value="ECO:0007669"/>
    <property type="project" value="TreeGrafter"/>
</dbReference>
<protein>
    <submittedName>
        <fullName evidence="5">Unannotated protein</fullName>
    </submittedName>
</protein>
<organism evidence="5">
    <name type="scientific">freshwater metagenome</name>
    <dbReference type="NCBI Taxonomy" id="449393"/>
    <lineage>
        <taxon>unclassified sequences</taxon>
        <taxon>metagenomes</taxon>
        <taxon>ecological metagenomes</taxon>
    </lineage>
</organism>